<dbReference type="AlphaFoldDB" id="A0A264VNA7"/>
<proteinExistence type="predicted"/>
<dbReference type="InterPro" id="IPR011050">
    <property type="entry name" value="Pectin_lyase_fold/virulence"/>
</dbReference>
<evidence type="ECO:0000313" key="1">
    <source>
        <dbReference type="EMBL" id="OZS72836.1"/>
    </source>
</evidence>
<comment type="caution">
    <text evidence="1">The sequence shown here is derived from an EMBL/GenBank/DDBJ whole genome shotgun (WGS) entry which is preliminary data.</text>
</comment>
<dbReference type="Gene3D" id="2.160.20.10">
    <property type="entry name" value="Single-stranded right-handed beta-helix, Pectin lyase-like"/>
    <property type="match status" value="1"/>
</dbReference>
<accession>A0A264VNA7</accession>
<protein>
    <submittedName>
        <fullName evidence="1">Uncharacterized protein</fullName>
    </submittedName>
</protein>
<organism evidence="1 2">
    <name type="scientific">Providencia rettgeri</name>
    <dbReference type="NCBI Taxonomy" id="587"/>
    <lineage>
        <taxon>Bacteria</taxon>
        <taxon>Pseudomonadati</taxon>
        <taxon>Pseudomonadota</taxon>
        <taxon>Gammaproteobacteria</taxon>
        <taxon>Enterobacterales</taxon>
        <taxon>Morganellaceae</taxon>
        <taxon>Providencia</taxon>
    </lineage>
</organism>
<dbReference type="EMBL" id="NOWC01000030">
    <property type="protein sequence ID" value="OZS72836.1"/>
    <property type="molecule type" value="Genomic_DNA"/>
</dbReference>
<name>A0A264VNA7_PRORE</name>
<dbReference type="SUPFAM" id="SSF51126">
    <property type="entry name" value="Pectin lyase-like"/>
    <property type="match status" value="1"/>
</dbReference>
<dbReference type="Proteomes" id="UP000216001">
    <property type="component" value="Unassembled WGS sequence"/>
</dbReference>
<gene>
    <name evidence="1" type="ORF">CHI95_20135</name>
</gene>
<reference evidence="1 2" key="1">
    <citation type="submission" date="2017-07" db="EMBL/GenBank/DDBJ databases">
        <title>blaIMP-27 on transferable plasmids in Proteus mirabilis and Providencia rettgeri.</title>
        <authorList>
            <person name="Potter R."/>
        </authorList>
    </citation>
    <scope>NUCLEOTIDE SEQUENCE [LARGE SCALE GENOMIC DNA]</scope>
    <source>
        <strain evidence="1 2">PR1</strain>
    </source>
</reference>
<dbReference type="InterPro" id="IPR012334">
    <property type="entry name" value="Pectin_lyas_fold"/>
</dbReference>
<evidence type="ECO:0000313" key="2">
    <source>
        <dbReference type="Proteomes" id="UP000216001"/>
    </source>
</evidence>
<sequence length="617" mass="67339">MQNIESMTVSGARTDLNWTWVFRDADLAPVLFSTFKGNGTVLVPPGSVWAYRTYKSEVGEEYSTMSIVAAVRTGESAWEDSGLSELDLSKSYTDKRIHEELYVNRSVNITVSPISGAVANTNPENPSAIAPGKDRAYFRINVQNIESMTVSGARTDLNWTWVFRDADLAPVQFSTFKGNGTVLVPPGSVWAYRTYKSEVGEEYSTMSIVAERLDKRLDDIINDISDLSSMISKLEFDMSPDGSRISPNDFEGDTQDERIRNALAYIKRRGWGVLDLGIDTVSPVQTSTWTISSALLIPSNCWLYLNHSKLKLANGVFDNIIRNDGIVPSSDPFLVATALNENVNIRIFGTGTDSAFIEGPDVPYTAPHPINGGTAIPWVGDFYGWRTIPILLANVKNYKVHDFHISKTTCWAISQEHGCDNFEVFNIDFNTTVKNGDGIDVRMGCKNGRIYGISGITLDDTIALSALRKDGRVYPDGNYIYPMQVGGYADRGFGTDIEDVRIWNVKGCGDHNGVRLLNSGGSKLKNIAVDDVADSGGSYGGSVVRVSSGYGVASVMGDTVGISINKVTSTYSNTPITLDGPIQDSQVNAIYQANASGVLIKNTATLQDTTVTNIKRV</sequence>